<evidence type="ECO:0000256" key="7">
    <source>
        <dbReference type="ARBA" id="ARBA00022927"/>
    </source>
</evidence>
<name>A0A2S7UU95_9GAMM</name>
<dbReference type="GO" id="GO:0015450">
    <property type="term" value="F:protein-transporting ATPase activity"/>
    <property type="evidence" value="ECO:0007669"/>
    <property type="project" value="UniProtKB-UniRule"/>
</dbReference>
<feature type="transmembrane region" description="Helical" evidence="11">
    <location>
        <begin position="56"/>
        <end position="75"/>
    </location>
</feature>
<dbReference type="OrthoDB" id="9813947at2"/>
<dbReference type="PANTHER" id="PTHR34182">
    <property type="entry name" value="PROTEIN-EXPORT MEMBRANE PROTEIN SECG"/>
    <property type="match status" value="1"/>
</dbReference>
<evidence type="ECO:0000256" key="8">
    <source>
        <dbReference type="ARBA" id="ARBA00022989"/>
    </source>
</evidence>
<evidence type="ECO:0000256" key="2">
    <source>
        <dbReference type="ARBA" id="ARBA00008445"/>
    </source>
</evidence>
<dbReference type="NCBIfam" id="TIGR00810">
    <property type="entry name" value="secG"/>
    <property type="match status" value="1"/>
</dbReference>
<reference evidence="13 14" key="1">
    <citation type="submission" date="2016-12" db="EMBL/GenBank/DDBJ databases">
        <title>Diversity of luminous bacteria.</title>
        <authorList>
            <person name="Yoshizawa S."/>
            <person name="Kogure K."/>
        </authorList>
    </citation>
    <scope>NUCLEOTIDE SEQUENCE [LARGE SCALE GENOMIC DNA]</scope>
    <source>
        <strain evidence="13 14">SA4-48</strain>
    </source>
</reference>
<accession>A0A2S7UU95</accession>
<comment type="subcellular location">
    <subcellularLocation>
        <location evidence="1 11">Cell membrane</location>
        <topology evidence="1 11">Multi-pass membrane protein</topology>
    </subcellularLocation>
</comment>
<evidence type="ECO:0000256" key="11">
    <source>
        <dbReference type="RuleBase" id="RU365087"/>
    </source>
</evidence>
<evidence type="ECO:0000256" key="5">
    <source>
        <dbReference type="ARBA" id="ARBA00022475"/>
    </source>
</evidence>
<keyword evidence="14" id="KW-1185">Reference proteome</keyword>
<dbReference type="GO" id="GO:0043952">
    <property type="term" value="P:protein transport by the Sec complex"/>
    <property type="evidence" value="ECO:0007669"/>
    <property type="project" value="TreeGrafter"/>
</dbReference>
<dbReference type="InterPro" id="IPR004692">
    <property type="entry name" value="SecG"/>
</dbReference>
<dbReference type="EMBL" id="MSCH01000003">
    <property type="protein sequence ID" value="PQJ53527.1"/>
    <property type="molecule type" value="Genomic_DNA"/>
</dbReference>
<evidence type="ECO:0000256" key="10">
    <source>
        <dbReference type="ARBA" id="ARBA00023136"/>
    </source>
</evidence>
<protein>
    <recommendedName>
        <fullName evidence="3 11">Protein-export membrane protein SecG</fullName>
    </recommendedName>
</protein>
<feature type="region of interest" description="Disordered" evidence="12">
    <location>
        <begin position="75"/>
        <end position="136"/>
    </location>
</feature>
<keyword evidence="10 11" id="KW-0472">Membrane</keyword>
<dbReference type="PANTHER" id="PTHR34182:SF1">
    <property type="entry name" value="PROTEIN-EXPORT MEMBRANE PROTEIN SECG"/>
    <property type="match status" value="1"/>
</dbReference>
<evidence type="ECO:0000313" key="14">
    <source>
        <dbReference type="Proteomes" id="UP000239007"/>
    </source>
</evidence>
<dbReference type="Pfam" id="PF03840">
    <property type="entry name" value="SecG"/>
    <property type="match status" value="1"/>
</dbReference>
<dbReference type="PRINTS" id="PR01651">
    <property type="entry name" value="SECGEXPORT"/>
</dbReference>
<comment type="caution">
    <text evidence="11">Lacks conserved residue(s) required for the propagation of feature annotation.</text>
</comment>
<keyword evidence="7 11" id="KW-0653">Protein transport</keyword>
<organism evidence="13 14">
    <name type="scientific">Psychrosphaera saromensis</name>
    <dbReference type="NCBI Taxonomy" id="716813"/>
    <lineage>
        <taxon>Bacteria</taxon>
        <taxon>Pseudomonadati</taxon>
        <taxon>Pseudomonadota</taxon>
        <taxon>Gammaproteobacteria</taxon>
        <taxon>Alteromonadales</taxon>
        <taxon>Pseudoalteromonadaceae</taxon>
        <taxon>Psychrosphaera</taxon>
    </lineage>
</organism>
<dbReference type="GO" id="GO:0005886">
    <property type="term" value="C:plasma membrane"/>
    <property type="evidence" value="ECO:0007669"/>
    <property type="project" value="UniProtKB-SubCell"/>
</dbReference>
<keyword evidence="6 11" id="KW-0812">Transmembrane</keyword>
<evidence type="ECO:0000256" key="3">
    <source>
        <dbReference type="ARBA" id="ARBA00017876"/>
    </source>
</evidence>
<dbReference type="RefSeq" id="WP_105052011.1">
    <property type="nucleotide sequence ID" value="NZ_BMYG01000002.1"/>
</dbReference>
<evidence type="ECO:0000313" key="13">
    <source>
        <dbReference type="EMBL" id="PQJ53527.1"/>
    </source>
</evidence>
<dbReference type="Proteomes" id="UP000239007">
    <property type="component" value="Unassembled WGS sequence"/>
</dbReference>
<proteinExistence type="inferred from homology"/>
<keyword evidence="5 11" id="KW-1003">Cell membrane</keyword>
<keyword evidence="4 11" id="KW-0813">Transport</keyword>
<dbReference type="GO" id="GO:0065002">
    <property type="term" value="P:intracellular protein transmembrane transport"/>
    <property type="evidence" value="ECO:0007669"/>
    <property type="project" value="TreeGrafter"/>
</dbReference>
<dbReference type="AlphaFoldDB" id="A0A2S7UU95"/>
<feature type="compositionally biased region" description="Basic and acidic residues" evidence="12">
    <location>
        <begin position="119"/>
        <end position="136"/>
    </location>
</feature>
<sequence>MYEILIAVYLVIALALIGLVLIQQGKGSDMGASFGAGASATLFGSNGSGNFLTKTTAILATLFFVISIFLGSLTANSTKSDDGATEMATRVAEKTVAPETDMPVTENTDSDLPAATTTEDEKSTDVPAATEDKTSN</sequence>
<evidence type="ECO:0000256" key="12">
    <source>
        <dbReference type="SAM" id="MobiDB-lite"/>
    </source>
</evidence>
<keyword evidence="8 11" id="KW-1133">Transmembrane helix</keyword>
<evidence type="ECO:0000256" key="6">
    <source>
        <dbReference type="ARBA" id="ARBA00022692"/>
    </source>
</evidence>
<evidence type="ECO:0000256" key="4">
    <source>
        <dbReference type="ARBA" id="ARBA00022448"/>
    </source>
</evidence>
<gene>
    <name evidence="13" type="ORF">BTO11_07500</name>
</gene>
<comment type="similarity">
    <text evidence="2 11">Belongs to the SecG family.</text>
</comment>
<dbReference type="GO" id="GO:0009306">
    <property type="term" value="P:protein secretion"/>
    <property type="evidence" value="ECO:0007669"/>
    <property type="project" value="UniProtKB-UniRule"/>
</dbReference>
<comment type="function">
    <text evidence="11">Involved in protein export. Participates in an early event of protein translocation.</text>
</comment>
<keyword evidence="9 11" id="KW-0811">Translocation</keyword>
<comment type="caution">
    <text evidence="13">The sequence shown here is derived from an EMBL/GenBank/DDBJ whole genome shotgun (WGS) entry which is preliminary data.</text>
</comment>
<evidence type="ECO:0000256" key="1">
    <source>
        <dbReference type="ARBA" id="ARBA00004651"/>
    </source>
</evidence>
<evidence type="ECO:0000256" key="9">
    <source>
        <dbReference type="ARBA" id="ARBA00023010"/>
    </source>
</evidence>